<dbReference type="EMBL" id="QCYY01002808">
    <property type="protein sequence ID" value="ROT67463.1"/>
    <property type="molecule type" value="Genomic_DNA"/>
</dbReference>
<gene>
    <name evidence="1" type="ORF">C7M84_014460</name>
</gene>
<comment type="caution">
    <text evidence="1">The sequence shown here is derived from an EMBL/GenBank/DDBJ whole genome shotgun (WGS) entry which is preliminary data.</text>
</comment>
<proteinExistence type="predicted"/>
<reference evidence="1 2" key="1">
    <citation type="submission" date="2018-04" db="EMBL/GenBank/DDBJ databases">
        <authorList>
            <person name="Zhang X."/>
            <person name="Yuan J."/>
            <person name="Li F."/>
            <person name="Xiang J."/>
        </authorList>
    </citation>
    <scope>NUCLEOTIDE SEQUENCE [LARGE SCALE GENOMIC DNA]</scope>
    <source>
        <tissue evidence="1">Muscle</tissue>
    </source>
</reference>
<organism evidence="1 2">
    <name type="scientific">Penaeus vannamei</name>
    <name type="common">Whiteleg shrimp</name>
    <name type="synonym">Litopenaeus vannamei</name>
    <dbReference type="NCBI Taxonomy" id="6689"/>
    <lineage>
        <taxon>Eukaryota</taxon>
        <taxon>Metazoa</taxon>
        <taxon>Ecdysozoa</taxon>
        <taxon>Arthropoda</taxon>
        <taxon>Crustacea</taxon>
        <taxon>Multicrustacea</taxon>
        <taxon>Malacostraca</taxon>
        <taxon>Eumalacostraca</taxon>
        <taxon>Eucarida</taxon>
        <taxon>Decapoda</taxon>
        <taxon>Dendrobranchiata</taxon>
        <taxon>Penaeoidea</taxon>
        <taxon>Penaeidae</taxon>
        <taxon>Penaeus</taxon>
    </lineage>
</organism>
<evidence type="ECO:0000313" key="1">
    <source>
        <dbReference type="EMBL" id="ROT67463.1"/>
    </source>
</evidence>
<keyword evidence="2" id="KW-1185">Reference proteome</keyword>
<dbReference type="Proteomes" id="UP000283509">
    <property type="component" value="Unassembled WGS sequence"/>
</dbReference>
<protein>
    <submittedName>
        <fullName evidence="1">Uncharacterized protein</fullName>
    </submittedName>
</protein>
<dbReference type="OrthoDB" id="6360554at2759"/>
<reference evidence="1 2" key="2">
    <citation type="submission" date="2019-01" db="EMBL/GenBank/DDBJ databases">
        <title>The decoding of complex shrimp genome reveals the adaptation for benthos swimmer, frequently molting mechanism and breeding impact on genome.</title>
        <authorList>
            <person name="Sun Y."/>
            <person name="Gao Y."/>
            <person name="Yu Y."/>
        </authorList>
    </citation>
    <scope>NUCLEOTIDE SEQUENCE [LARGE SCALE GENOMIC DNA]</scope>
    <source>
        <tissue evidence="1">Muscle</tissue>
    </source>
</reference>
<evidence type="ECO:0000313" key="2">
    <source>
        <dbReference type="Proteomes" id="UP000283509"/>
    </source>
</evidence>
<name>A0A3R7M565_PENVA</name>
<dbReference type="AlphaFoldDB" id="A0A3R7M565"/>
<accession>A0A3R7M565</accession>
<sequence>MRFHPHASLFSDSLVRTPRKVASQAQSDMRFEFHFYRDRADSKYCGVCTRSLSHTFFKCLCYDRAGKAVLKEDRDGILTSRASGRGPRGIPPEILFIAGLHVAAGLDAASLRPLPDVRDSALLVSGVEEATVEGASRVVAALQPPNGYDWLLFPGALTYESSLLHLLANLRRKGVRVKGRVAASPSIGGGTEGRVKDLVRRELGCDFRCK</sequence>